<name>X0SWS7_9ZZZZ</name>
<sequence length="87" mass="9950">MIEPNYGHMPLRDYSELGFGESLSKIARHELATLCLKGIQDELDREPILNKPMGRGRPPSPVGVLAQRMEVHPDSVRRWMDLREIQA</sequence>
<gene>
    <name evidence="1" type="ORF">S01H1_07260</name>
</gene>
<dbReference type="EMBL" id="BARS01003747">
    <property type="protein sequence ID" value="GAF85648.1"/>
    <property type="molecule type" value="Genomic_DNA"/>
</dbReference>
<dbReference type="AlphaFoldDB" id="X0SWS7"/>
<comment type="caution">
    <text evidence="1">The sequence shown here is derived from an EMBL/GenBank/DDBJ whole genome shotgun (WGS) entry which is preliminary data.</text>
</comment>
<protein>
    <submittedName>
        <fullName evidence="1">Uncharacterized protein</fullName>
    </submittedName>
</protein>
<reference evidence="1" key="1">
    <citation type="journal article" date="2014" name="Front. Microbiol.">
        <title>High frequency of phylogenetically diverse reductive dehalogenase-homologous genes in deep subseafloor sedimentary metagenomes.</title>
        <authorList>
            <person name="Kawai M."/>
            <person name="Futagami T."/>
            <person name="Toyoda A."/>
            <person name="Takaki Y."/>
            <person name="Nishi S."/>
            <person name="Hori S."/>
            <person name="Arai W."/>
            <person name="Tsubouchi T."/>
            <person name="Morono Y."/>
            <person name="Uchiyama I."/>
            <person name="Ito T."/>
            <person name="Fujiyama A."/>
            <person name="Inagaki F."/>
            <person name="Takami H."/>
        </authorList>
    </citation>
    <scope>NUCLEOTIDE SEQUENCE</scope>
    <source>
        <strain evidence="1">Expedition CK06-06</strain>
    </source>
</reference>
<organism evidence="1">
    <name type="scientific">marine sediment metagenome</name>
    <dbReference type="NCBI Taxonomy" id="412755"/>
    <lineage>
        <taxon>unclassified sequences</taxon>
        <taxon>metagenomes</taxon>
        <taxon>ecological metagenomes</taxon>
    </lineage>
</organism>
<evidence type="ECO:0000313" key="1">
    <source>
        <dbReference type="EMBL" id="GAF85648.1"/>
    </source>
</evidence>
<accession>X0SWS7</accession>
<proteinExistence type="predicted"/>
<feature type="non-terminal residue" evidence="1">
    <location>
        <position position="87"/>
    </location>
</feature>